<sequence length="356" mass="38609">MALEAIRYREGQLSILDQLLLPSQTIYIPILNTQHGYEVIKSMQVRGAPAIAIVGCLSLAVELKSLTFPSIDALVDFCRTKLEYLVSSRPTAVNIRKAADHLLAFLQSFQLGQPEGTAQAVESVKLKLIEEIEKMLENDVADNVAIGDHGAADILARTGKTRITVLTHCNTGSLATAGYGTALGVVRSLQKQNQLEHVYFNETRPYCQGSRLTAYEIVTDKLPGTLICDSASGWLMQSGKVDCVITGADRVVANGDTANKIGTYMLAVLAYHHNIPFYIAAPVTTCDLTISSGKDIVIEERDPREVTNLQGQELSPKGTVCWNPAFDITPAHLITGGIITERGVFKPSQLKAKLTA</sequence>
<dbReference type="SUPFAM" id="SSF100950">
    <property type="entry name" value="NagB/RpiA/CoA transferase-like"/>
    <property type="match status" value="1"/>
</dbReference>
<dbReference type="GO" id="GO:0046523">
    <property type="term" value="F:S-methyl-5-thioribose-1-phosphate isomerase activity"/>
    <property type="evidence" value="ECO:0007669"/>
    <property type="project" value="UniProtKB-UniRule"/>
</dbReference>
<name>A0A9X6RK02_HYPEX</name>
<evidence type="ECO:0000313" key="8">
    <source>
        <dbReference type="Proteomes" id="UP000192578"/>
    </source>
</evidence>
<comment type="caution">
    <text evidence="7">The sequence shown here is derived from an EMBL/GenBank/DDBJ whole genome shotgun (WGS) entry which is preliminary data.</text>
</comment>
<comment type="similarity">
    <text evidence="6">Belongs to the eIF-2B alpha/beta/delta subunits family. MtnA subfamily.</text>
</comment>
<dbReference type="Pfam" id="PF01008">
    <property type="entry name" value="IF-2B"/>
    <property type="match status" value="1"/>
</dbReference>
<dbReference type="PANTHER" id="PTHR43475">
    <property type="entry name" value="METHYLTHIORIBOSE-1-PHOSPHATE ISOMERASE"/>
    <property type="match status" value="1"/>
</dbReference>
<protein>
    <recommendedName>
        <fullName evidence="6">Methylthioribose-1-phosphate isomerase</fullName>
        <shortName evidence="6">M1Pi</shortName>
        <shortName evidence="6">MTR-1-P isomerase</shortName>
        <ecNumber evidence="6">5.3.1.23</ecNumber>
    </recommendedName>
    <alternativeName>
        <fullName evidence="6">S-methyl-5-thioribose-1-phosphate isomerase</fullName>
    </alternativeName>
    <alternativeName>
        <fullName evidence="6">Translation initiation factor eIF-2B subunit alpha/beta/delta-like protein</fullName>
    </alternativeName>
</protein>
<dbReference type="HAMAP" id="MF_01678">
    <property type="entry name" value="Salvage_MtnA"/>
    <property type="match status" value="1"/>
</dbReference>
<dbReference type="GO" id="GO:0005737">
    <property type="term" value="C:cytoplasm"/>
    <property type="evidence" value="ECO:0007669"/>
    <property type="project" value="UniProtKB-SubCell"/>
</dbReference>
<organism evidence="7 8">
    <name type="scientific">Hypsibius exemplaris</name>
    <name type="common">Freshwater tardigrade</name>
    <dbReference type="NCBI Taxonomy" id="2072580"/>
    <lineage>
        <taxon>Eukaryota</taxon>
        <taxon>Metazoa</taxon>
        <taxon>Ecdysozoa</taxon>
        <taxon>Tardigrada</taxon>
        <taxon>Eutardigrada</taxon>
        <taxon>Parachela</taxon>
        <taxon>Hypsibioidea</taxon>
        <taxon>Hypsibiidae</taxon>
        <taxon>Hypsibius</taxon>
    </lineage>
</organism>
<evidence type="ECO:0000256" key="5">
    <source>
        <dbReference type="ARBA" id="ARBA00023242"/>
    </source>
</evidence>
<dbReference type="Gene3D" id="3.40.50.10470">
    <property type="entry name" value="Translation initiation factor eif-2b, domain 2"/>
    <property type="match status" value="1"/>
</dbReference>
<dbReference type="GO" id="GO:0019509">
    <property type="term" value="P:L-methionine salvage from methylthioadenosine"/>
    <property type="evidence" value="ECO:0007669"/>
    <property type="project" value="UniProtKB-UniRule"/>
</dbReference>
<dbReference type="OrthoDB" id="2461at2759"/>
<evidence type="ECO:0000313" key="7">
    <source>
        <dbReference type="EMBL" id="OWA50494.1"/>
    </source>
</evidence>
<dbReference type="Proteomes" id="UP000192578">
    <property type="component" value="Unassembled WGS sequence"/>
</dbReference>
<feature type="site" description="Transition state stabilizer" evidence="6">
    <location>
        <position position="169"/>
    </location>
</feature>
<evidence type="ECO:0000256" key="4">
    <source>
        <dbReference type="ARBA" id="ARBA00023235"/>
    </source>
</evidence>
<gene>
    <name evidence="7" type="ORF">BV898_15007</name>
</gene>
<dbReference type="InterPro" id="IPR000649">
    <property type="entry name" value="IF-2B-related"/>
</dbReference>
<dbReference type="FunFam" id="1.20.120.420:FF:000003">
    <property type="entry name" value="Methylthioribose-1-phosphate isomerase"/>
    <property type="match status" value="1"/>
</dbReference>
<keyword evidence="5 6" id="KW-0539">Nucleus</keyword>
<evidence type="ECO:0000256" key="2">
    <source>
        <dbReference type="ARBA" id="ARBA00022605"/>
    </source>
</evidence>
<dbReference type="InterPro" id="IPR011559">
    <property type="entry name" value="Initiation_fac_2B_a/b/d"/>
</dbReference>
<evidence type="ECO:0000256" key="6">
    <source>
        <dbReference type="HAMAP-Rule" id="MF_03119"/>
    </source>
</evidence>
<keyword evidence="3 6" id="KW-0486">Methionine biosynthesis</keyword>
<accession>A0A9X6RK02</accession>
<keyword evidence="8" id="KW-1185">Reference proteome</keyword>
<proteinExistence type="inferred from homology"/>
<dbReference type="EC" id="5.3.1.23" evidence="6"/>
<dbReference type="NCBIfam" id="TIGR00524">
    <property type="entry name" value="eIF-2B_rel"/>
    <property type="match status" value="1"/>
</dbReference>
<evidence type="ECO:0000256" key="3">
    <source>
        <dbReference type="ARBA" id="ARBA00023167"/>
    </source>
</evidence>
<dbReference type="InterPro" id="IPR027363">
    <property type="entry name" value="M1Pi_N"/>
</dbReference>
<dbReference type="AlphaFoldDB" id="A0A9X6RK02"/>
<dbReference type="EMBL" id="MTYJ01000194">
    <property type="protein sequence ID" value="OWA50494.1"/>
    <property type="molecule type" value="Genomic_DNA"/>
</dbReference>
<dbReference type="PANTHER" id="PTHR43475:SF1">
    <property type="entry name" value="METHYLTHIORIBOSE-1-PHOSPHATE ISOMERASE"/>
    <property type="match status" value="1"/>
</dbReference>
<reference evidence="8" key="1">
    <citation type="submission" date="2017-01" db="EMBL/GenBank/DDBJ databases">
        <title>Comparative genomics of anhydrobiosis in the tardigrade Hypsibius dujardini.</title>
        <authorList>
            <person name="Yoshida Y."/>
            <person name="Koutsovoulos G."/>
            <person name="Laetsch D."/>
            <person name="Stevens L."/>
            <person name="Kumar S."/>
            <person name="Horikawa D."/>
            <person name="Ishino K."/>
            <person name="Komine S."/>
            <person name="Tomita M."/>
            <person name="Blaxter M."/>
            <person name="Arakawa K."/>
        </authorList>
    </citation>
    <scope>NUCLEOTIDE SEQUENCE [LARGE SCALE GENOMIC DNA]</scope>
    <source>
        <strain evidence="8">Z151</strain>
    </source>
</reference>
<comment type="catalytic activity">
    <reaction evidence="6">
        <text>5-(methylsulfanyl)-alpha-D-ribose 1-phosphate = 5-(methylsulfanyl)-D-ribulose 1-phosphate</text>
        <dbReference type="Rhea" id="RHEA:19989"/>
        <dbReference type="ChEBI" id="CHEBI:58533"/>
        <dbReference type="ChEBI" id="CHEBI:58548"/>
        <dbReference type="EC" id="5.3.1.23"/>
    </reaction>
</comment>
<comment type="function">
    <text evidence="6">Catalyzes the interconversion of methylthioribose-1-phosphate (MTR-1-P) into methylthioribulose-1-phosphate (MTRu-1-P).</text>
</comment>
<dbReference type="Gene3D" id="1.20.120.420">
    <property type="entry name" value="translation initiation factor eif-2b, domain 1"/>
    <property type="match status" value="1"/>
</dbReference>
<comment type="pathway">
    <text evidence="6">Amino-acid biosynthesis; L-methionine biosynthesis via salvage pathway; L-methionine from S-methyl-5-thio-alpha-D-ribose 1-phosphate: step 1/6.</text>
</comment>
<dbReference type="FunFam" id="3.40.50.10470:FF:000003">
    <property type="entry name" value="Methylthioribose-1-phosphate isomerase"/>
    <property type="match status" value="1"/>
</dbReference>
<keyword evidence="1 6" id="KW-0963">Cytoplasm</keyword>
<dbReference type="NCBIfam" id="TIGR00512">
    <property type="entry name" value="salvage_mtnA"/>
    <property type="match status" value="1"/>
</dbReference>
<feature type="active site" description="Proton donor" evidence="6">
    <location>
        <position position="249"/>
    </location>
</feature>
<dbReference type="NCBIfam" id="NF004326">
    <property type="entry name" value="PRK05720.1"/>
    <property type="match status" value="1"/>
</dbReference>
<dbReference type="InterPro" id="IPR005251">
    <property type="entry name" value="IF-M1Pi"/>
</dbReference>
<keyword evidence="2 6" id="KW-0028">Amino-acid biosynthesis</keyword>
<keyword evidence="4 6" id="KW-0413">Isomerase</keyword>
<dbReference type="InterPro" id="IPR037171">
    <property type="entry name" value="NagB/RpiA_transferase-like"/>
</dbReference>
<comment type="subcellular location">
    <subcellularLocation>
        <location evidence="6">Cytoplasm</location>
    </subcellularLocation>
    <subcellularLocation>
        <location evidence="6">Nucleus</location>
    </subcellularLocation>
</comment>
<dbReference type="InterPro" id="IPR042529">
    <property type="entry name" value="IF_2B-like_C"/>
</dbReference>
<dbReference type="GO" id="GO:0005634">
    <property type="term" value="C:nucleus"/>
    <property type="evidence" value="ECO:0007669"/>
    <property type="project" value="UniProtKB-SubCell"/>
</dbReference>
<evidence type="ECO:0000256" key="1">
    <source>
        <dbReference type="ARBA" id="ARBA00022490"/>
    </source>
</evidence>